<dbReference type="OrthoDB" id="419598at2759"/>
<dbReference type="InterPro" id="IPR051609">
    <property type="entry name" value="NmrA/Isoflavone_reductase-like"/>
</dbReference>
<keyword evidence="2" id="KW-0560">Oxidoreductase</keyword>
<dbReference type="SMART" id="SM00859">
    <property type="entry name" value="Semialdhyde_dh"/>
    <property type="match status" value="1"/>
</dbReference>
<dbReference type="InterPro" id="IPR036291">
    <property type="entry name" value="NAD(P)-bd_dom_sf"/>
</dbReference>
<keyword evidence="1" id="KW-0521">NADP</keyword>
<dbReference type="PANTHER" id="PTHR47706">
    <property type="entry name" value="NMRA-LIKE FAMILY PROTEIN"/>
    <property type="match status" value="1"/>
</dbReference>
<evidence type="ECO:0000313" key="5">
    <source>
        <dbReference type="Proteomes" id="UP000481861"/>
    </source>
</evidence>
<dbReference type="InterPro" id="IPR008030">
    <property type="entry name" value="NmrA-like"/>
</dbReference>
<dbReference type="Gene3D" id="3.40.50.720">
    <property type="entry name" value="NAD(P)-binding Rossmann-like Domain"/>
    <property type="match status" value="1"/>
</dbReference>
<feature type="domain" description="Semialdehyde dehydrogenase NAD-binding" evidence="3">
    <location>
        <begin position="4"/>
        <end position="120"/>
    </location>
</feature>
<dbReference type="SUPFAM" id="SSF51735">
    <property type="entry name" value="NAD(P)-binding Rossmann-fold domains"/>
    <property type="match status" value="1"/>
</dbReference>
<comment type="caution">
    <text evidence="4">The sequence shown here is derived from an EMBL/GenBank/DDBJ whole genome shotgun (WGS) entry which is preliminary data.</text>
</comment>
<organism evidence="4 5">
    <name type="scientific">Massariosphaeria phaeospora</name>
    <dbReference type="NCBI Taxonomy" id="100035"/>
    <lineage>
        <taxon>Eukaryota</taxon>
        <taxon>Fungi</taxon>
        <taxon>Dikarya</taxon>
        <taxon>Ascomycota</taxon>
        <taxon>Pezizomycotina</taxon>
        <taxon>Dothideomycetes</taxon>
        <taxon>Pleosporomycetidae</taxon>
        <taxon>Pleosporales</taxon>
        <taxon>Pleosporales incertae sedis</taxon>
        <taxon>Massariosphaeria</taxon>
    </lineage>
</organism>
<reference evidence="4 5" key="1">
    <citation type="submission" date="2020-01" db="EMBL/GenBank/DDBJ databases">
        <authorList>
            <consortium name="DOE Joint Genome Institute"/>
            <person name="Haridas S."/>
            <person name="Albert R."/>
            <person name="Binder M."/>
            <person name="Bloem J."/>
            <person name="Labutti K."/>
            <person name="Salamov A."/>
            <person name="Andreopoulos B."/>
            <person name="Baker S.E."/>
            <person name="Barry K."/>
            <person name="Bills G."/>
            <person name="Bluhm B.H."/>
            <person name="Cannon C."/>
            <person name="Castanera R."/>
            <person name="Culley D.E."/>
            <person name="Daum C."/>
            <person name="Ezra D."/>
            <person name="Gonzalez J.B."/>
            <person name="Henrissat B."/>
            <person name="Kuo A."/>
            <person name="Liang C."/>
            <person name="Lipzen A."/>
            <person name="Lutzoni F."/>
            <person name="Magnuson J."/>
            <person name="Mondo S."/>
            <person name="Nolan M."/>
            <person name="Ohm R."/>
            <person name="Pangilinan J."/>
            <person name="Park H.-J.H."/>
            <person name="Ramirez L."/>
            <person name="Alfaro M."/>
            <person name="Sun H."/>
            <person name="Tritt A."/>
            <person name="Yoshinaga Y."/>
            <person name="Zwiers L.-H.L."/>
            <person name="Turgeon B.G."/>
            <person name="Goodwin S.B."/>
            <person name="Spatafora J.W."/>
            <person name="Crous P.W."/>
            <person name="Grigoriev I.V."/>
        </authorList>
    </citation>
    <scope>NUCLEOTIDE SEQUENCE [LARGE SCALE GENOMIC DNA]</scope>
    <source>
        <strain evidence="4 5">CBS 611.86</strain>
    </source>
</reference>
<dbReference type="PANTHER" id="PTHR47706:SF9">
    <property type="entry name" value="NMRA-LIKE DOMAIN-CONTAINING PROTEIN-RELATED"/>
    <property type="match status" value="1"/>
</dbReference>
<name>A0A7C8IEG9_9PLEO</name>
<evidence type="ECO:0000256" key="1">
    <source>
        <dbReference type="ARBA" id="ARBA00022857"/>
    </source>
</evidence>
<sequence>MSQKVLIHGATGETGSDIVNGLTEHGGFSLAALVRPQSLQKPATEALKPRGIEVVVCDLANQSVEEIADILAGYDTIISAVAATAQLVQLKLVDAAAKAGIKRFIPCGFTSVSPPGGVMSIIRNEKEKVYQRIWFHHLPYTIIDTGTWFQIAFFSLPSGKVDYAFMGEGNTIFGDGNVPSLMIDKRDIGRLVTRIVNDDRTLNKRIVLHADVLTQNEIREIMESKSGEKLEAKRATHDELMEKMYTARAAHRANPADPRLRFPALSAEYNVSKFVRQDNTPSNARYLGYLDTRELYPDFEPNTFSAFVEELLAGRAQRLYQDKFDFLRKKAT</sequence>
<dbReference type="InterPro" id="IPR045312">
    <property type="entry name" value="PCBER-like"/>
</dbReference>
<dbReference type="EMBL" id="JAADJZ010000002">
    <property type="protein sequence ID" value="KAF2877614.1"/>
    <property type="molecule type" value="Genomic_DNA"/>
</dbReference>
<keyword evidence="5" id="KW-1185">Reference proteome</keyword>
<dbReference type="GO" id="GO:1901607">
    <property type="term" value="P:alpha-amino acid biosynthetic process"/>
    <property type="evidence" value="ECO:0007669"/>
    <property type="project" value="UniProtKB-ARBA"/>
</dbReference>
<proteinExistence type="predicted"/>
<gene>
    <name evidence="4" type="ORF">BDV95DRAFT_559654</name>
</gene>
<accession>A0A7C8IEG9</accession>
<dbReference type="InterPro" id="IPR000534">
    <property type="entry name" value="Semialdehyde_DH_NAD-bd"/>
</dbReference>
<evidence type="ECO:0000259" key="3">
    <source>
        <dbReference type="SMART" id="SM00859"/>
    </source>
</evidence>
<dbReference type="CDD" id="cd05259">
    <property type="entry name" value="PCBER_SDR_a"/>
    <property type="match status" value="1"/>
</dbReference>
<dbReference type="AlphaFoldDB" id="A0A7C8IEG9"/>
<dbReference type="Gene3D" id="3.90.25.10">
    <property type="entry name" value="UDP-galactose 4-epimerase, domain 1"/>
    <property type="match status" value="1"/>
</dbReference>
<evidence type="ECO:0000313" key="4">
    <source>
        <dbReference type="EMBL" id="KAF2877614.1"/>
    </source>
</evidence>
<dbReference type="GO" id="GO:0051287">
    <property type="term" value="F:NAD binding"/>
    <property type="evidence" value="ECO:0007669"/>
    <property type="project" value="InterPro"/>
</dbReference>
<dbReference type="Proteomes" id="UP000481861">
    <property type="component" value="Unassembled WGS sequence"/>
</dbReference>
<evidence type="ECO:0000256" key="2">
    <source>
        <dbReference type="ARBA" id="ARBA00023002"/>
    </source>
</evidence>
<dbReference type="GO" id="GO:0016620">
    <property type="term" value="F:oxidoreductase activity, acting on the aldehyde or oxo group of donors, NAD or NADP as acceptor"/>
    <property type="evidence" value="ECO:0007669"/>
    <property type="project" value="InterPro"/>
</dbReference>
<protein>
    <recommendedName>
        <fullName evidence="3">Semialdehyde dehydrogenase NAD-binding domain-containing protein</fullName>
    </recommendedName>
</protein>
<dbReference type="Pfam" id="PF05368">
    <property type="entry name" value="NmrA"/>
    <property type="match status" value="1"/>
</dbReference>